<sequence>MKQPLVVVAGPTAVGKTAAAINLAEKLNGEIISGDSMQVYRGMDIGTAKVTPAERKKVPHHLIDILSPDTPFSAADFKTRAEEAVKSIRDRGKLPIVAGGTGMYIQSLIYDYSFQHTKEDEAYRLILEEAAEEKGAEYLHNMLEEKDPEAAASVHFNNVRRVIRALEIIHVTGQPLHKEQEEKKISPYNVTLIGLTMDRDQLYGRINKRVDSMIDSGLAAEVKKLVDQGYEHSAAMRAIGYKEMIPHIKGDTSLEEAAANLKQNSRRYAKRQLTWFRNKLPVSWFDMTEEREERLSNIEEFVAGIYPSVEK</sequence>
<evidence type="ECO:0000256" key="3">
    <source>
        <dbReference type="ARBA" id="ARBA00005842"/>
    </source>
</evidence>
<evidence type="ECO:0000256" key="4">
    <source>
        <dbReference type="ARBA" id="ARBA00022679"/>
    </source>
</evidence>
<accession>A0A5C7FCV2</accession>
<dbReference type="RefSeq" id="WP_147802286.1">
    <property type="nucleotide sequence ID" value="NZ_CP144914.1"/>
</dbReference>
<evidence type="ECO:0000256" key="6">
    <source>
        <dbReference type="ARBA" id="ARBA00022741"/>
    </source>
</evidence>
<comment type="similarity">
    <text evidence="3 10 13">Belongs to the IPP transferase family.</text>
</comment>
<dbReference type="OrthoDB" id="9776390at2"/>
<dbReference type="Proteomes" id="UP000321816">
    <property type="component" value="Chromosome"/>
</dbReference>
<evidence type="ECO:0000256" key="10">
    <source>
        <dbReference type="HAMAP-Rule" id="MF_00185"/>
    </source>
</evidence>
<dbReference type="PANTHER" id="PTHR11088">
    <property type="entry name" value="TRNA DIMETHYLALLYLTRANSFERASE"/>
    <property type="match status" value="1"/>
</dbReference>
<comment type="function">
    <text evidence="2 10 12">Catalyzes the transfer of a dimethylallyl group onto the adenine at position 37 in tRNAs that read codons beginning with uridine, leading to the formation of N6-(dimethylallyl)adenosine (i(6)A).</text>
</comment>
<dbReference type="GO" id="GO:0006400">
    <property type="term" value="P:tRNA modification"/>
    <property type="evidence" value="ECO:0007669"/>
    <property type="project" value="TreeGrafter"/>
</dbReference>
<dbReference type="Gene3D" id="1.10.20.140">
    <property type="match status" value="1"/>
</dbReference>
<dbReference type="InterPro" id="IPR018022">
    <property type="entry name" value="IPT"/>
</dbReference>
<evidence type="ECO:0000313" key="14">
    <source>
        <dbReference type="EMBL" id="WWD78590.1"/>
    </source>
</evidence>
<evidence type="ECO:0000256" key="5">
    <source>
        <dbReference type="ARBA" id="ARBA00022694"/>
    </source>
</evidence>
<proteinExistence type="inferred from homology"/>
<dbReference type="EC" id="2.5.1.75" evidence="10"/>
<gene>
    <name evidence="10 14" type="primary">miaA</name>
    <name evidence="14" type="ORF">FTX54_009085</name>
</gene>
<keyword evidence="6 10" id="KW-0547">Nucleotide-binding</keyword>
<reference evidence="14 15" key="1">
    <citation type="submission" date="2024-01" db="EMBL/GenBank/DDBJ databases">
        <title>Complete Genome Sequence of Alkalicoccus halolimnae BZ-SZ-XJ29T, a Moderately Halophilic Bacterium Isolated from a Salt Lake.</title>
        <authorList>
            <person name="Zhao B."/>
        </authorList>
    </citation>
    <scope>NUCLEOTIDE SEQUENCE [LARGE SCALE GENOMIC DNA]</scope>
    <source>
        <strain evidence="14 15">BZ-SZ-XJ29</strain>
    </source>
</reference>
<evidence type="ECO:0000256" key="2">
    <source>
        <dbReference type="ARBA" id="ARBA00003213"/>
    </source>
</evidence>
<feature type="region of interest" description="Interaction with substrate tRNA" evidence="10">
    <location>
        <begin position="35"/>
        <end position="38"/>
    </location>
</feature>
<dbReference type="SUPFAM" id="SSF52540">
    <property type="entry name" value="P-loop containing nucleoside triphosphate hydrolases"/>
    <property type="match status" value="2"/>
</dbReference>
<evidence type="ECO:0000256" key="12">
    <source>
        <dbReference type="RuleBase" id="RU003784"/>
    </source>
</evidence>
<comment type="subunit">
    <text evidence="10">Monomer.</text>
</comment>
<dbReference type="Gene3D" id="3.40.50.300">
    <property type="entry name" value="P-loop containing nucleotide triphosphate hydrolases"/>
    <property type="match status" value="1"/>
</dbReference>
<dbReference type="PANTHER" id="PTHR11088:SF60">
    <property type="entry name" value="TRNA DIMETHYLALLYLTRANSFERASE"/>
    <property type="match status" value="1"/>
</dbReference>
<feature type="site" description="Interaction with substrate tRNA" evidence="10">
    <location>
        <position position="124"/>
    </location>
</feature>
<dbReference type="NCBIfam" id="TIGR00174">
    <property type="entry name" value="miaA"/>
    <property type="match status" value="1"/>
</dbReference>
<dbReference type="EMBL" id="CP144914">
    <property type="protein sequence ID" value="WWD78590.1"/>
    <property type="molecule type" value="Genomic_DNA"/>
</dbReference>
<dbReference type="GO" id="GO:0005524">
    <property type="term" value="F:ATP binding"/>
    <property type="evidence" value="ECO:0007669"/>
    <property type="project" value="UniProtKB-UniRule"/>
</dbReference>
<keyword evidence="15" id="KW-1185">Reference proteome</keyword>
<dbReference type="Pfam" id="PF01715">
    <property type="entry name" value="IPPT"/>
    <property type="match status" value="1"/>
</dbReference>
<evidence type="ECO:0000313" key="15">
    <source>
        <dbReference type="Proteomes" id="UP000321816"/>
    </source>
</evidence>
<feature type="binding site" evidence="10">
    <location>
        <begin position="10"/>
        <end position="17"/>
    </location>
    <ligand>
        <name>ATP</name>
        <dbReference type="ChEBI" id="CHEBI:30616"/>
    </ligand>
</feature>
<organism evidence="14 15">
    <name type="scientific">Alkalicoccus halolimnae</name>
    <dbReference type="NCBI Taxonomy" id="1667239"/>
    <lineage>
        <taxon>Bacteria</taxon>
        <taxon>Bacillati</taxon>
        <taxon>Bacillota</taxon>
        <taxon>Bacilli</taxon>
        <taxon>Bacillales</taxon>
        <taxon>Bacillaceae</taxon>
        <taxon>Alkalicoccus</taxon>
    </lineage>
</organism>
<evidence type="ECO:0000256" key="9">
    <source>
        <dbReference type="ARBA" id="ARBA00049563"/>
    </source>
</evidence>
<protein>
    <recommendedName>
        <fullName evidence="10">tRNA dimethylallyltransferase</fullName>
        <ecNumber evidence="10">2.5.1.75</ecNumber>
    </recommendedName>
    <alternativeName>
        <fullName evidence="10">Dimethylallyl diphosphate:tRNA dimethylallyltransferase</fullName>
        <shortName evidence="10">DMAPP:tRNA dimethylallyltransferase</shortName>
        <shortName evidence="10">DMATase</shortName>
    </alternativeName>
    <alternativeName>
        <fullName evidence="10">Isopentenyl-diphosphate:tRNA isopentenyltransferase</fullName>
        <shortName evidence="10">IPP transferase</shortName>
        <shortName evidence="10">IPPT</shortName>
        <shortName evidence="10">IPTase</shortName>
    </alternativeName>
</protein>
<dbReference type="InterPro" id="IPR039657">
    <property type="entry name" value="Dimethylallyltransferase"/>
</dbReference>
<name>A0A5C7FCV2_9BACI</name>
<evidence type="ECO:0000256" key="11">
    <source>
        <dbReference type="RuleBase" id="RU003783"/>
    </source>
</evidence>
<dbReference type="InterPro" id="IPR027417">
    <property type="entry name" value="P-loop_NTPase"/>
</dbReference>
<dbReference type="AlphaFoldDB" id="A0A5C7FCV2"/>
<feature type="binding site" evidence="10">
    <location>
        <begin position="12"/>
        <end position="17"/>
    </location>
    <ligand>
        <name>substrate</name>
    </ligand>
</feature>
<evidence type="ECO:0000256" key="8">
    <source>
        <dbReference type="ARBA" id="ARBA00022842"/>
    </source>
</evidence>
<comment type="cofactor">
    <cofactor evidence="1 10">
        <name>Mg(2+)</name>
        <dbReference type="ChEBI" id="CHEBI:18420"/>
    </cofactor>
</comment>
<dbReference type="FunFam" id="1.10.20.140:FF:000001">
    <property type="entry name" value="tRNA dimethylallyltransferase"/>
    <property type="match status" value="1"/>
</dbReference>
<keyword evidence="7 10" id="KW-0067">ATP-binding</keyword>
<dbReference type="KEGG" id="ahal:FTX54_009085"/>
<comment type="caution">
    <text evidence="10">Lacks conserved residue(s) required for the propagation of feature annotation.</text>
</comment>
<evidence type="ECO:0000256" key="7">
    <source>
        <dbReference type="ARBA" id="ARBA00022840"/>
    </source>
</evidence>
<evidence type="ECO:0000256" key="13">
    <source>
        <dbReference type="RuleBase" id="RU003785"/>
    </source>
</evidence>
<keyword evidence="4 10" id="KW-0808">Transferase</keyword>
<dbReference type="HAMAP" id="MF_00185">
    <property type="entry name" value="IPP_trans"/>
    <property type="match status" value="1"/>
</dbReference>
<feature type="site" description="Interaction with substrate tRNA" evidence="10">
    <location>
        <position position="101"/>
    </location>
</feature>
<comment type="catalytic activity">
    <reaction evidence="9 10 11">
        <text>adenosine(37) in tRNA + dimethylallyl diphosphate = N(6)-dimethylallyladenosine(37) in tRNA + diphosphate</text>
        <dbReference type="Rhea" id="RHEA:26482"/>
        <dbReference type="Rhea" id="RHEA-COMP:10162"/>
        <dbReference type="Rhea" id="RHEA-COMP:10375"/>
        <dbReference type="ChEBI" id="CHEBI:33019"/>
        <dbReference type="ChEBI" id="CHEBI:57623"/>
        <dbReference type="ChEBI" id="CHEBI:74411"/>
        <dbReference type="ChEBI" id="CHEBI:74415"/>
        <dbReference type="EC" id="2.5.1.75"/>
    </reaction>
</comment>
<keyword evidence="5 10" id="KW-0819">tRNA processing</keyword>
<keyword evidence="8 10" id="KW-0460">Magnesium</keyword>
<dbReference type="GO" id="GO:0052381">
    <property type="term" value="F:tRNA dimethylallyltransferase activity"/>
    <property type="evidence" value="ECO:0007669"/>
    <property type="project" value="UniProtKB-UniRule"/>
</dbReference>
<evidence type="ECO:0000256" key="1">
    <source>
        <dbReference type="ARBA" id="ARBA00001946"/>
    </source>
</evidence>